<accession>A0ABT5FCB2</accession>
<evidence type="ECO:0000259" key="2">
    <source>
        <dbReference type="Pfam" id="PF21028"/>
    </source>
</evidence>
<comment type="caution">
    <text evidence="3">The sequence shown here is derived from an EMBL/GenBank/DDBJ whole genome shotgun (WGS) entry which is preliminary data.</text>
</comment>
<reference evidence="3 4" key="1">
    <citation type="submission" date="2023-01" db="EMBL/GenBank/DDBJ databases">
        <title>Psychrosphaera sp. nov., isolated from marine algae.</title>
        <authorList>
            <person name="Bayburt H."/>
            <person name="Choi B.J."/>
            <person name="Kim J.M."/>
            <person name="Choi D.G."/>
            <person name="Jeon C.O."/>
        </authorList>
    </citation>
    <scope>NUCLEOTIDE SEQUENCE [LARGE SCALE GENOMIC DNA]</scope>
    <source>
        <strain evidence="3 4">G1-22</strain>
    </source>
</reference>
<feature type="domain" description="DUF1285" evidence="2">
    <location>
        <begin position="84"/>
        <end position="176"/>
    </location>
</feature>
<feature type="domain" description="DUF1285" evidence="1">
    <location>
        <begin position="17"/>
        <end position="82"/>
    </location>
</feature>
<dbReference type="InterPro" id="IPR023361">
    <property type="entry name" value="DUF1285_beta_roll_sf"/>
</dbReference>
<dbReference type="Gene3D" id="2.30.270.10">
    <property type="entry name" value="duf1285 protein"/>
    <property type="match status" value="1"/>
</dbReference>
<keyword evidence="4" id="KW-1185">Reference proteome</keyword>
<dbReference type="InterPro" id="IPR048341">
    <property type="entry name" value="DUF1285_N"/>
</dbReference>
<dbReference type="PIRSF" id="PIRSF029557">
    <property type="entry name" value="UCP029557"/>
    <property type="match status" value="1"/>
</dbReference>
<dbReference type="Proteomes" id="UP001528411">
    <property type="component" value="Unassembled WGS sequence"/>
</dbReference>
<gene>
    <name evidence="3" type="ORF">PN838_10945</name>
</gene>
<dbReference type="Pfam" id="PF06938">
    <property type="entry name" value="DUF1285_N"/>
    <property type="match status" value="1"/>
</dbReference>
<evidence type="ECO:0000313" key="4">
    <source>
        <dbReference type="Proteomes" id="UP001528411"/>
    </source>
</evidence>
<dbReference type="InterPro" id="IPR010707">
    <property type="entry name" value="DUF1285"/>
</dbReference>
<dbReference type="Gene3D" id="3.10.540.10">
    <property type="entry name" value="duf1285 like domain"/>
    <property type="match status" value="1"/>
</dbReference>
<sequence>MDLQQLTQQLDNLDKQPPFDQWHPTHCGEIDIVIKSDGTWWHMGSQIKREKLVKLFANVLVEENGQHFLKTPAEKMLITVEETPFVITQWQHISCEPNEAIEVTSNLGHKVIISNKHPISVVTSKGEQKVVVTLHRRLKAVVHRNVYYQWIEIAAEKVLNGKNHLTLTSGDYEFSIGHYE</sequence>
<dbReference type="Pfam" id="PF21028">
    <property type="entry name" value="DUF1285_C"/>
    <property type="match status" value="1"/>
</dbReference>
<evidence type="ECO:0000259" key="1">
    <source>
        <dbReference type="Pfam" id="PF06938"/>
    </source>
</evidence>
<dbReference type="EMBL" id="JAQOMS010000002">
    <property type="protein sequence ID" value="MDC2889186.1"/>
    <property type="molecule type" value="Genomic_DNA"/>
</dbReference>
<protein>
    <submittedName>
        <fullName evidence="3">DUF1285 domain-containing protein</fullName>
    </submittedName>
</protein>
<organism evidence="3 4">
    <name type="scientific">Psychrosphaera algicola</name>
    <dbReference type="NCBI Taxonomy" id="3023714"/>
    <lineage>
        <taxon>Bacteria</taxon>
        <taxon>Pseudomonadati</taxon>
        <taxon>Pseudomonadota</taxon>
        <taxon>Gammaproteobacteria</taxon>
        <taxon>Alteromonadales</taxon>
        <taxon>Pseudoalteromonadaceae</taxon>
        <taxon>Psychrosphaera</taxon>
    </lineage>
</organism>
<dbReference type="InterPro" id="IPR048342">
    <property type="entry name" value="DUF1285_C"/>
</dbReference>
<name>A0ABT5FCB2_9GAMM</name>
<evidence type="ECO:0000313" key="3">
    <source>
        <dbReference type="EMBL" id="MDC2889186.1"/>
    </source>
</evidence>
<dbReference type="RefSeq" id="WP_272180677.1">
    <property type="nucleotide sequence ID" value="NZ_JAQOMS010000002.1"/>
</dbReference>
<proteinExistence type="predicted"/>